<reference evidence="1 2" key="1">
    <citation type="submission" date="2019-10" db="EMBL/GenBank/DDBJ databases">
        <title>Nocardia macrotermitis sp. nov. and Nocardia aurantia sp. nov., isolated from the gut of fungus growing-termite Macrotermes natalensis.</title>
        <authorList>
            <person name="Benndorf R."/>
            <person name="Schwitalla J."/>
            <person name="Martin K."/>
            <person name="De Beer W."/>
            <person name="Kaster A.-K."/>
            <person name="Vollmers J."/>
            <person name="Poulsen M."/>
            <person name="Beemelmanns C."/>
        </authorList>
    </citation>
    <scope>NUCLEOTIDE SEQUENCE [LARGE SCALE GENOMIC DNA]</scope>
    <source>
        <strain evidence="1 2">RB20</strain>
    </source>
</reference>
<dbReference type="EMBL" id="WEGK01000016">
    <property type="protein sequence ID" value="MQY22995.1"/>
    <property type="molecule type" value="Genomic_DNA"/>
</dbReference>
<dbReference type="AlphaFoldDB" id="A0A7K0DB24"/>
<sequence>MSQGFAEDVQGSVAEVGSPFGVDIGEDATARGLRRDAARGEADRFGAAVLLVGGAFA</sequence>
<gene>
    <name evidence="1" type="ORF">NRB20_61200</name>
</gene>
<evidence type="ECO:0000313" key="2">
    <source>
        <dbReference type="Proteomes" id="UP000438448"/>
    </source>
</evidence>
<evidence type="ECO:0000313" key="1">
    <source>
        <dbReference type="EMBL" id="MQY22995.1"/>
    </source>
</evidence>
<protein>
    <submittedName>
        <fullName evidence="1">Uncharacterized protein</fullName>
    </submittedName>
</protein>
<accession>A0A7K0DB24</accession>
<keyword evidence="2" id="KW-1185">Reference proteome</keyword>
<proteinExistence type="predicted"/>
<name>A0A7K0DB24_9NOCA</name>
<comment type="caution">
    <text evidence="1">The sequence shown here is derived from an EMBL/GenBank/DDBJ whole genome shotgun (WGS) entry which is preliminary data.</text>
</comment>
<dbReference type="Proteomes" id="UP000438448">
    <property type="component" value="Unassembled WGS sequence"/>
</dbReference>
<organism evidence="1 2">
    <name type="scientific">Nocardia macrotermitis</name>
    <dbReference type="NCBI Taxonomy" id="2585198"/>
    <lineage>
        <taxon>Bacteria</taxon>
        <taxon>Bacillati</taxon>
        <taxon>Actinomycetota</taxon>
        <taxon>Actinomycetes</taxon>
        <taxon>Mycobacteriales</taxon>
        <taxon>Nocardiaceae</taxon>
        <taxon>Nocardia</taxon>
    </lineage>
</organism>